<reference evidence="1" key="2">
    <citation type="journal article" date="2015" name="Fish Shellfish Immunol.">
        <title>Early steps in the European eel (Anguilla anguilla)-Vibrio vulnificus interaction in the gills: Role of the RtxA13 toxin.</title>
        <authorList>
            <person name="Callol A."/>
            <person name="Pajuelo D."/>
            <person name="Ebbesson L."/>
            <person name="Teles M."/>
            <person name="MacKenzie S."/>
            <person name="Amaro C."/>
        </authorList>
    </citation>
    <scope>NUCLEOTIDE SEQUENCE</scope>
</reference>
<dbReference type="AlphaFoldDB" id="A0A0E9SWC0"/>
<sequence length="31" mass="3436">MPGWQGQLKLATCYCVHTKGAEVCTRDEGPR</sequence>
<protein>
    <submittedName>
        <fullName evidence="1">Uncharacterized protein</fullName>
    </submittedName>
</protein>
<accession>A0A0E9SWC0</accession>
<proteinExistence type="predicted"/>
<name>A0A0E9SWC0_ANGAN</name>
<evidence type="ECO:0000313" key="1">
    <source>
        <dbReference type="EMBL" id="JAH44813.1"/>
    </source>
</evidence>
<organism evidence="1">
    <name type="scientific">Anguilla anguilla</name>
    <name type="common">European freshwater eel</name>
    <name type="synonym">Muraena anguilla</name>
    <dbReference type="NCBI Taxonomy" id="7936"/>
    <lineage>
        <taxon>Eukaryota</taxon>
        <taxon>Metazoa</taxon>
        <taxon>Chordata</taxon>
        <taxon>Craniata</taxon>
        <taxon>Vertebrata</taxon>
        <taxon>Euteleostomi</taxon>
        <taxon>Actinopterygii</taxon>
        <taxon>Neopterygii</taxon>
        <taxon>Teleostei</taxon>
        <taxon>Anguilliformes</taxon>
        <taxon>Anguillidae</taxon>
        <taxon>Anguilla</taxon>
    </lineage>
</organism>
<dbReference type="EMBL" id="GBXM01063764">
    <property type="protein sequence ID" value="JAH44813.1"/>
    <property type="molecule type" value="Transcribed_RNA"/>
</dbReference>
<reference evidence="1" key="1">
    <citation type="submission" date="2014-11" db="EMBL/GenBank/DDBJ databases">
        <authorList>
            <person name="Amaro Gonzalez C."/>
        </authorList>
    </citation>
    <scope>NUCLEOTIDE SEQUENCE</scope>
</reference>